<evidence type="ECO:0000313" key="3">
    <source>
        <dbReference type="WBParaSite" id="GPUH_0000241401-mRNA-1"/>
    </source>
</evidence>
<sequence length="105" mass="12550">MVRYERSVEALLDSDFDHNFFLFENLRYHFGNPSVFLNSSFCDLYNLQWYRPNRDGFTELYAWVGHTGVTYHNSPLHRFLKLEYTESLAEQSASVFEFSVVIRIH</sequence>
<dbReference type="Proteomes" id="UP000271098">
    <property type="component" value="Unassembled WGS sequence"/>
</dbReference>
<dbReference type="AlphaFoldDB" id="A0A183D118"/>
<dbReference type="EMBL" id="UYRT01003603">
    <property type="protein sequence ID" value="VDK34063.1"/>
    <property type="molecule type" value="Genomic_DNA"/>
</dbReference>
<evidence type="ECO:0000313" key="2">
    <source>
        <dbReference type="Proteomes" id="UP000271098"/>
    </source>
</evidence>
<proteinExistence type="predicted"/>
<dbReference type="WBParaSite" id="GPUH_0000241401-mRNA-1">
    <property type="protein sequence ID" value="GPUH_0000241401-mRNA-1"/>
    <property type="gene ID" value="GPUH_0000241401"/>
</dbReference>
<name>A0A183D118_9BILA</name>
<gene>
    <name evidence="1" type="ORF">GPUH_LOCUS2409</name>
</gene>
<evidence type="ECO:0000313" key="1">
    <source>
        <dbReference type="EMBL" id="VDK34063.1"/>
    </source>
</evidence>
<organism evidence="3">
    <name type="scientific">Gongylonema pulchrum</name>
    <dbReference type="NCBI Taxonomy" id="637853"/>
    <lineage>
        <taxon>Eukaryota</taxon>
        <taxon>Metazoa</taxon>
        <taxon>Ecdysozoa</taxon>
        <taxon>Nematoda</taxon>
        <taxon>Chromadorea</taxon>
        <taxon>Rhabditida</taxon>
        <taxon>Spirurina</taxon>
        <taxon>Spiruromorpha</taxon>
        <taxon>Spiruroidea</taxon>
        <taxon>Gongylonematidae</taxon>
        <taxon>Gongylonema</taxon>
    </lineage>
</organism>
<reference evidence="1 2" key="2">
    <citation type="submission" date="2018-11" db="EMBL/GenBank/DDBJ databases">
        <authorList>
            <consortium name="Pathogen Informatics"/>
        </authorList>
    </citation>
    <scope>NUCLEOTIDE SEQUENCE [LARGE SCALE GENOMIC DNA]</scope>
</reference>
<reference evidence="3" key="1">
    <citation type="submission" date="2016-06" db="UniProtKB">
        <authorList>
            <consortium name="WormBaseParasite"/>
        </authorList>
    </citation>
    <scope>IDENTIFICATION</scope>
</reference>
<keyword evidence="2" id="KW-1185">Reference proteome</keyword>
<protein>
    <submittedName>
        <fullName evidence="3">NOT2_3_5 domain-containing protein</fullName>
    </submittedName>
</protein>
<accession>A0A183D118</accession>